<evidence type="ECO:0000259" key="9">
    <source>
        <dbReference type="SMART" id="SM00485"/>
    </source>
</evidence>
<dbReference type="EMBL" id="NHYD01000141">
    <property type="protein sequence ID" value="PPQ95050.1"/>
    <property type="molecule type" value="Genomic_DNA"/>
</dbReference>
<reference evidence="10 11" key="1">
    <citation type="journal article" date="2018" name="Evol. Lett.">
        <title>Horizontal gene cluster transfer increased hallucinogenic mushroom diversity.</title>
        <authorList>
            <person name="Reynolds H.T."/>
            <person name="Vijayakumar V."/>
            <person name="Gluck-Thaler E."/>
            <person name="Korotkin H.B."/>
            <person name="Matheny P.B."/>
            <person name="Slot J.C."/>
        </authorList>
    </citation>
    <scope>NUCLEOTIDE SEQUENCE [LARGE SCALE GENOMIC DNA]</scope>
    <source>
        <strain evidence="10 11">2631</strain>
    </source>
</reference>
<dbReference type="InterPro" id="IPR029060">
    <property type="entry name" value="PIN-like_dom_sf"/>
</dbReference>
<dbReference type="Pfam" id="PF00867">
    <property type="entry name" value="XPG_I"/>
    <property type="match status" value="1"/>
</dbReference>
<keyword evidence="4" id="KW-0255">Endonuclease</keyword>
<dbReference type="SMART" id="SM00485">
    <property type="entry name" value="XPGN"/>
    <property type="match status" value="1"/>
</dbReference>
<evidence type="ECO:0000313" key="11">
    <source>
        <dbReference type="Proteomes" id="UP000283269"/>
    </source>
</evidence>
<comment type="cofactor">
    <cofactor evidence="1">
        <name>Mg(2+)</name>
        <dbReference type="ChEBI" id="CHEBI:18420"/>
    </cofactor>
</comment>
<dbReference type="SUPFAM" id="SSF88723">
    <property type="entry name" value="PIN domain-like"/>
    <property type="match status" value="1"/>
</dbReference>
<dbReference type="OrthoDB" id="31113at2759"/>
<gene>
    <name evidence="10" type="ORF">CVT25_000618</name>
</gene>
<dbReference type="GO" id="GO:0005634">
    <property type="term" value="C:nucleus"/>
    <property type="evidence" value="ECO:0007669"/>
    <property type="project" value="TreeGrafter"/>
</dbReference>
<organism evidence="10 11">
    <name type="scientific">Psilocybe cyanescens</name>
    <dbReference type="NCBI Taxonomy" id="93625"/>
    <lineage>
        <taxon>Eukaryota</taxon>
        <taxon>Fungi</taxon>
        <taxon>Dikarya</taxon>
        <taxon>Basidiomycota</taxon>
        <taxon>Agaricomycotina</taxon>
        <taxon>Agaricomycetes</taxon>
        <taxon>Agaricomycetidae</taxon>
        <taxon>Agaricales</taxon>
        <taxon>Agaricineae</taxon>
        <taxon>Strophariaceae</taxon>
        <taxon>Psilocybe</taxon>
    </lineage>
</organism>
<evidence type="ECO:0000259" key="8">
    <source>
        <dbReference type="SMART" id="SM00484"/>
    </source>
</evidence>
<dbReference type="GO" id="GO:0005737">
    <property type="term" value="C:cytoplasm"/>
    <property type="evidence" value="ECO:0007669"/>
    <property type="project" value="TreeGrafter"/>
</dbReference>
<dbReference type="GO" id="GO:0003677">
    <property type="term" value="F:DNA binding"/>
    <property type="evidence" value="ECO:0007669"/>
    <property type="project" value="InterPro"/>
</dbReference>
<evidence type="ECO:0000256" key="4">
    <source>
        <dbReference type="ARBA" id="ARBA00022759"/>
    </source>
</evidence>
<dbReference type="PRINTS" id="PR00853">
    <property type="entry name" value="XPGRADSUPER"/>
</dbReference>
<keyword evidence="2" id="KW-0540">Nuclease</keyword>
<dbReference type="GO" id="GO:0046872">
    <property type="term" value="F:metal ion binding"/>
    <property type="evidence" value="ECO:0007669"/>
    <property type="project" value="UniProtKB-KW"/>
</dbReference>
<proteinExistence type="predicted"/>
<dbReference type="InterPro" id="IPR006084">
    <property type="entry name" value="XPG/Rad2"/>
</dbReference>
<comment type="caution">
    <text evidence="10">The sequence shown here is derived from an EMBL/GenBank/DDBJ whole genome shotgun (WGS) entry which is preliminary data.</text>
</comment>
<evidence type="ECO:0000256" key="2">
    <source>
        <dbReference type="ARBA" id="ARBA00022722"/>
    </source>
</evidence>
<dbReference type="STRING" id="93625.A0A409XWC2"/>
<dbReference type="AlphaFoldDB" id="A0A409XWC2"/>
<evidence type="ECO:0000313" key="10">
    <source>
        <dbReference type="EMBL" id="PPQ95050.1"/>
    </source>
</evidence>
<dbReference type="GO" id="GO:0017108">
    <property type="term" value="F:5'-flap endonuclease activity"/>
    <property type="evidence" value="ECO:0007669"/>
    <property type="project" value="TreeGrafter"/>
</dbReference>
<dbReference type="InterPro" id="IPR008918">
    <property type="entry name" value="HhH2"/>
</dbReference>
<dbReference type="InterPro" id="IPR006086">
    <property type="entry name" value="XPG-I_dom"/>
</dbReference>
<keyword evidence="3" id="KW-0479">Metal-binding</keyword>
<dbReference type="SUPFAM" id="SSF47807">
    <property type="entry name" value="5' to 3' exonuclease, C-terminal subdomain"/>
    <property type="match status" value="1"/>
</dbReference>
<dbReference type="SMART" id="SM00279">
    <property type="entry name" value="HhH2"/>
    <property type="match status" value="1"/>
</dbReference>
<feature type="compositionally biased region" description="Low complexity" evidence="7">
    <location>
        <begin position="172"/>
        <end position="184"/>
    </location>
</feature>
<feature type="domain" description="XPG-I" evidence="8">
    <location>
        <begin position="315"/>
        <end position="385"/>
    </location>
</feature>
<name>A0A409XWC2_PSICY</name>
<dbReference type="InParanoid" id="A0A409XWC2"/>
<sequence>MGVKGLNLFVKNICPTVFKELPNRLEALRGKKVVIDGTLITQRYHYARQNYEHRHIYGWFRLARDLERAGVSAVCVFDGKERSDAKAEEVQRRRDLRQLVGERWSVENARYERLHKLKEGIQLFQTLDISARQQVLQSLKEPSFTKTQDSTALQRELLRKQPAASEKPPEFPAQDAATPTTSASPTVPLADVVSIFKSLHVSYKAGVAKLVTISADSEEAKAKMPAAETPEAAEAQDAAEANVMTKKQTELSTEEGQLWHKITQSLDSPTAEIDANVEQSIQELVKQSHEMSESFNRRRNAPDSKIYGESQELLRALGIPCILTTGGIEAEALASSMVLAGHADYVASEDTDVMVYEATLLKNITSYDSPLVTVSGADMRTSLGLTRSQFLDFALLLGTDFTHRIGQIGPTRAYAFIKDHGSIEGVVKHIADNPKYKPTLPWDSYFAQVNIARLVFQTLPPVPPPESFQPTEKNEALAAEILKKYGLAFFLMREDDWDYNLAYAATVGGNYFGDNPSTW</sequence>
<dbReference type="Gene3D" id="3.40.50.1010">
    <property type="entry name" value="5'-nuclease"/>
    <property type="match status" value="2"/>
</dbReference>
<keyword evidence="6" id="KW-0460">Magnesium</keyword>
<keyword evidence="11" id="KW-1185">Reference proteome</keyword>
<accession>A0A409XWC2</accession>
<feature type="region of interest" description="Disordered" evidence="7">
    <location>
        <begin position="226"/>
        <end position="254"/>
    </location>
</feature>
<dbReference type="FunCoup" id="A0A409XWC2">
    <property type="interactions" value="126"/>
</dbReference>
<protein>
    <recommendedName>
        <fullName evidence="12">PIN domain-like protein</fullName>
    </recommendedName>
</protein>
<evidence type="ECO:0000256" key="6">
    <source>
        <dbReference type="ARBA" id="ARBA00022842"/>
    </source>
</evidence>
<dbReference type="PANTHER" id="PTHR11081">
    <property type="entry name" value="FLAP ENDONUCLEASE FAMILY MEMBER"/>
    <property type="match status" value="1"/>
</dbReference>
<feature type="domain" description="XPG N-terminal" evidence="9">
    <location>
        <begin position="1"/>
        <end position="100"/>
    </location>
</feature>
<dbReference type="InterPro" id="IPR036279">
    <property type="entry name" value="5-3_exonuclease_C_sf"/>
</dbReference>
<dbReference type="SMART" id="SM00484">
    <property type="entry name" value="XPGI"/>
    <property type="match status" value="1"/>
</dbReference>
<feature type="compositionally biased region" description="Low complexity" evidence="7">
    <location>
        <begin position="226"/>
        <end position="241"/>
    </location>
</feature>
<dbReference type="Gene3D" id="1.10.150.20">
    <property type="entry name" value="5' to 3' exonuclease, C-terminal subdomain"/>
    <property type="match status" value="1"/>
</dbReference>
<dbReference type="GO" id="GO:0006281">
    <property type="term" value="P:DNA repair"/>
    <property type="evidence" value="ECO:0007669"/>
    <property type="project" value="UniProtKB-ARBA"/>
</dbReference>
<dbReference type="Pfam" id="PF00752">
    <property type="entry name" value="XPG_N"/>
    <property type="match status" value="1"/>
</dbReference>
<feature type="region of interest" description="Disordered" evidence="7">
    <location>
        <begin position="160"/>
        <end position="184"/>
    </location>
</feature>
<dbReference type="PANTHER" id="PTHR11081:SF9">
    <property type="entry name" value="FLAP ENDONUCLEASE 1"/>
    <property type="match status" value="1"/>
</dbReference>
<evidence type="ECO:0000256" key="3">
    <source>
        <dbReference type="ARBA" id="ARBA00022723"/>
    </source>
</evidence>
<evidence type="ECO:0000256" key="7">
    <source>
        <dbReference type="SAM" id="MobiDB-lite"/>
    </source>
</evidence>
<keyword evidence="5" id="KW-0378">Hydrolase</keyword>
<evidence type="ECO:0000256" key="5">
    <source>
        <dbReference type="ARBA" id="ARBA00022801"/>
    </source>
</evidence>
<evidence type="ECO:0008006" key="12">
    <source>
        <dbReference type="Google" id="ProtNLM"/>
    </source>
</evidence>
<dbReference type="GO" id="GO:0008409">
    <property type="term" value="F:5'-3' exonuclease activity"/>
    <property type="evidence" value="ECO:0007669"/>
    <property type="project" value="TreeGrafter"/>
</dbReference>
<dbReference type="Proteomes" id="UP000283269">
    <property type="component" value="Unassembled WGS sequence"/>
</dbReference>
<dbReference type="InterPro" id="IPR006085">
    <property type="entry name" value="XPG_DNA_repair_N"/>
</dbReference>
<evidence type="ECO:0000256" key="1">
    <source>
        <dbReference type="ARBA" id="ARBA00001946"/>
    </source>
</evidence>